<feature type="domain" description="Secretion system C-terminal sorting" evidence="1">
    <location>
        <begin position="51"/>
        <end position="121"/>
    </location>
</feature>
<reference evidence="2 3" key="1">
    <citation type="submission" date="2020-02" db="EMBL/GenBank/DDBJ databases">
        <title>Genome sequencing for Draconibacterium sp. strain M1.</title>
        <authorList>
            <person name="Park S.-J."/>
        </authorList>
    </citation>
    <scope>NUCLEOTIDE SEQUENCE [LARGE SCALE GENOMIC DNA]</scope>
    <source>
        <strain evidence="2 3">M1</strain>
    </source>
</reference>
<organism evidence="2 3">
    <name type="scientific">Draconibacterium halophilum</name>
    <dbReference type="NCBI Taxonomy" id="2706887"/>
    <lineage>
        <taxon>Bacteria</taxon>
        <taxon>Pseudomonadati</taxon>
        <taxon>Bacteroidota</taxon>
        <taxon>Bacteroidia</taxon>
        <taxon>Marinilabiliales</taxon>
        <taxon>Prolixibacteraceae</taxon>
        <taxon>Draconibacterium</taxon>
    </lineage>
</organism>
<evidence type="ECO:0000313" key="2">
    <source>
        <dbReference type="EMBL" id="QIA09909.1"/>
    </source>
</evidence>
<proteinExistence type="predicted"/>
<name>A0A6C0RIF5_9BACT</name>
<dbReference type="NCBIfam" id="TIGR04183">
    <property type="entry name" value="Por_Secre_tail"/>
    <property type="match status" value="1"/>
</dbReference>
<dbReference type="KEGG" id="drc:G0Q07_04465"/>
<dbReference type="InterPro" id="IPR026444">
    <property type="entry name" value="Secre_tail"/>
</dbReference>
<keyword evidence="3" id="KW-1185">Reference proteome</keyword>
<accession>A0A6C0RIF5</accession>
<dbReference type="Pfam" id="PF18962">
    <property type="entry name" value="Por_Secre_tail"/>
    <property type="match status" value="1"/>
</dbReference>
<protein>
    <submittedName>
        <fullName evidence="2">T9SS type A sorting domain-containing protein</fullName>
    </submittedName>
</protein>
<evidence type="ECO:0000313" key="3">
    <source>
        <dbReference type="Proteomes" id="UP000474630"/>
    </source>
</evidence>
<dbReference type="AlphaFoldDB" id="A0A6C0RIF5"/>
<gene>
    <name evidence="2" type="ORF">G0Q07_04465</name>
</gene>
<dbReference type="Proteomes" id="UP000474630">
    <property type="component" value="Chromosome"/>
</dbReference>
<dbReference type="EMBL" id="CP048409">
    <property type="protein sequence ID" value="QIA09909.1"/>
    <property type="molecule type" value="Genomic_DNA"/>
</dbReference>
<evidence type="ECO:0000259" key="1">
    <source>
        <dbReference type="Pfam" id="PF18962"/>
    </source>
</evidence>
<sequence length="124" mass="13501">MRIAMKVGGVPAPCEDGFDGEVEDYVISFATPKASATSPFAESIIENTIAVYPNPAKDFINISIDEVGFEDSYSIYDLSGKALVQGQITSSFTRVDLSELPSGIYLLKVLNFDKLTVNKIIKKD</sequence>